<protein>
    <recommendedName>
        <fullName evidence="2">Gliding motility lipoprotein GldB</fullName>
    </recommendedName>
</protein>
<name>A0A0F9ECJ2_9ZZZZ</name>
<dbReference type="AlphaFoldDB" id="A0A0F9ECJ2"/>
<dbReference type="Pfam" id="PF25594">
    <property type="entry name" value="GldB_lipo"/>
    <property type="match status" value="1"/>
</dbReference>
<organism evidence="1">
    <name type="scientific">marine sediment metagenome</name>
    <dbReference type="NCBI Taxonomy" id="412755"/>
    <lineage>
        <taxon>unclassified sequences</taxon>
        <taxon>metagenomes</taxon>
        <taxon>ecological metagenomes</taxon>
    </lineage>
</organism>
<reference evidence="1" key="1">
    <citation type="journal article" date="2015" name="Nature">
        <title>Complex archaea that bridge the gap between prokaryotes and eukaryotes.</title>
        <authorList>
            <person name="Spang A."/>
            <person name="Saw J.H."/>
            <person name="Jorgensen S.L."/>
            <person name="Zaremba-Niedzwiedzka K."/>
            <person name="Martijn J."/>
            <person name="Lind A.E."/>
            <person name="van Eijk R."/>
            <person name="Schleper C."/>
            <person name="Guy L."/>
            <person name="Ettema T.J."/>
        </authorList>
    </citation>
    <scope>NUCLEOTIDE SEQUENCE</scope>
</reference>
<dbReference type="EMBL" id="LAZR01027995">
    <property type="protein sequence ID" value="KKL63951.1"/>
    <property type="molecule type" value="Genomic_DNA"/>
</dbReference>
<evidence type="ECO:0008006" key="2">
    <source>
        <dbReference type="Google" id="ProtNLM"/>
    </source>
</evidence>
<feature type="non-terminal residue" evidence="1">
    <location>
        <position position="1"/>
    </location>
</feature>
<sequence>LNMHPGKLPADCLMGWAMTEFEYNDSVDNVLSNMIYLGKMACFTKWMLPEEPDSLIMGFTRGQMTFCKNNEAKMWEYIVENKILFETGRISIQKYTGEGPFTSDFTPESPARVSVWLGWRIVEEYLRRNPEVKLKDLMTDDDYQKILTLSKYNP</sequence>
<gene>
    <name evidence="1" type="ORF">LCGC14_2169950</name>
</gene>
<proteinExistence type="predicted"/>
<comment type="caution">
    <text evidence="1">The sequence shown here is derived from an EMBL/GenBank/DDBJ whole genome shotgun (WGS) entry which is preliminary data.</text>
</comment>
<dbReference type="InterPro" id="IPR019853">
    <property type="entry name" value="GldB-like"/>
</dbReference>
<accession>A0A0F9ECJ2</accession>
<evidence type="ECO:0000313" key="1">
    <source>
        <dbReference type="EMBL" id="KKL63951.1"/>
    </source>
</evidence>